<dbReference type="OrthoDB" id="23652at10239"/>
<keyword evidence="2" id="KW-1185">Reference proteome</keyword>
<sequence length="67" mass="7863">MKKGTKVLIERDETKYPARGTWRWFRGKTGVITAVIRGVGETEYGVSFSKDMHSDAYFKRYELTERK</sequence>
<name>A0A0A0RLW3_9CAUD</name>
<dbReference type="RefSeq" id="YP_009205425.1">
    <property type="nucleotide sequence ID" value="NC_028877.1"/>
</dbReference>
<dbReference type="KEGG" id="vg:26632064"/>
<proteinExistence type="predicted"/>
<reference evidence="1 2" key="1">
    <citation type="submission" date="2014-09" db="EMBL/GenBank/DDBJ databases">
        <authorList>
            <person name="King A.R."/>
            <person name="Cook R.C."/>
            <person name="Khenner E.M."/>
            <person name="Owens N.L."/>
            <person name="Sharma A."/>
            <person name="Stairs E.N."/>
            <person name="King R.A."/>
            <person name="Rinehart C.A."/>
            <person name="Serrano M.G."/>
            <person name="Buck G."/>
            <person name="Lee V."/>
            <person name="Wang Y."/>
            <person name="Carvalho R."/>
            <person name="Voegtly L."/>
            <person name="Shi R."/>
            <person name="Duckworth R."/>
            <person name="Johnson A."/>
            <person name="Loviza R."/>
            <person name="Walstead R."/>
            <person name="Shah Z."/>
            <person name="Kiflezghi M."/>
            <person name="Wade K."/>
            <person name="Anders K.R."/>
            <person name="Braun M.A."/>
            <person name="Delesalle V.A."/>
            <person name="Hughes L.E."/>
            <person name="Ware V.C."/>
            <person name="Bradley K.W."/>
            <person name="Barker L.P."/>
            <person name="Asai D.J."/>
            <person name="Bowman C.A."/>
            <person name="Russell D.A."/>
            <person name="Pope W.H."/>
            <person name="Jacobs-Sera D."/>
            <person name="Hendrix R.W."/>
            <person name="Hatfull G.F."/>
        </authorList>
    </citation>
    <scope>NUCLEOTIDE SEQUENCE [LARGE SCALE GENOMIC DNA]</scope>
</reference>
<dbReference type="EMBL" id="KM677210">
    <property type="protein sequence ID" value="AIW02946.1"/>
    <property type="molecule type" value="Genomic_DNA"/>
</dbReference>
<dbReference type="Proteomes" id="UP000030210">
    <property type="component" value="Segment"/>
</dbReference>
<protein>
    <submittedName>
        <fullName evidence="1">Uncharacterized protein</fullName>
    </submittedName>
</protein>
<evidence type="ECO:0000313" key="1">
    <source>
        <dbReference type="EMBL" id="AIW02946.1"/>
    </source>
</evidence>
<dbReference type="GeneID" id="26632064"/>
<accession>A0A0A0RLW3</accession>
<organism evidence="1 2">
    <name type="scientific">Mycobacterium phage Larenn</name>
    <dbReference type="NCBI Taxonomy" id="1560285"/>
    <lineage>
        <taxon>Viruses</taxon>
        <taxon>Duplodnaviria</taxon>
        <taxon>Heunggongvirae</taxon>
        <taxon>Uroviricota</taxon>
        <taxon>Caudoviricetes</taxon>
        <taxon>Turbidovirus</taxon>
        <taxon>Turbidovirus larenn</taxon>
    </lineage>
</organism>
<gene>
    <name evidence="1" type="ORF">PBI_LARENN_51</name>
</gene>
<evidence type="ECO:0000313" key="2">
    <source>
        <dbReference type="Proteomes" id="UP000030210"/>
    </source>
</evidence>